<dbReference type="InterPro" id="IPR005273">
    <property type="entry name" value="Ura-DNA_glyco_family4"/>
</dbReference>
<evidence type="ECO:0000313" key="13">
    <source>
        <dbReference type="EMBL" id="ADG92788.1"/>
    </source>
</evidence>
<dbReference type="InterPro" id="IPR036895">
    <property type="entry name" value="Uracil-DNA_glycosylase-like_sf"/>
</dbReference>
<dbReference type="SMART" id="SM00986">
    <property type="entry name" value="UDG"/>
    <property type="match status" value="1"/>
</dbReference>
<dbReference type="Proteomes" id="UP000000939">
    <property type="component" value="Chromosome"/>
</dbReference>
<keyword evidence="14" id="KW-1185">Reference proteome</keyword>
<gene>
    <name evidence="13" type="ordered locus">Arnit_1127</name>
</gene>
<dbReference type="STRING" id="572480.Arnit_1127"/>
<dbReference type="EMBL" id="CP001999">
    <property type="protein sequence ID" value="ADG92788.1"/>
    <property type="molecule type" value="Genomic_DNA"/>
</dbReference>
<dbReference type="Pfam" id="PF03167">
    <property type="entry name" value="UDG"/>
    <property type="match status" value="1"/>
</dbReference>
<keyword evidence="9" id="KW-0408">Iron</keyword>
<evidence type="ECO:0000256" key="3">
    <source>
        <dbReference type="ARBA" id="ARBA00012030"/>
    </source>
</evidence>
<dbReference type="eggNOG" id="COG1573">
    <property type="taxonomic scope" value="Bacteria"/>
</dbReference>
<dbReference type="CDD" id="cd10030">
    <property type="entry name" value="UDG-F4_TTUDGA_SPO1dp_like"/>
    <property type="match status" value="1"/>
</dbReference>
<evidence type="ECO:0000256" key="9">
    <source>
        <dbReference type="ARBA" id="ARBA00023004"/>
    </source>
</evidence>
<keyword evidence="6" id="KW-0479">Metal-binding</keyword>
<protein>
    <recommendedName>
        <fullName evidence="4">Type-4 uracil-DNA glycosylase</fullName>
        <ecNumber evidence="3">3.2.2.27</ecNumber>
    </recommendedName>
</protein>
<evidence type="ECO:0000259" key="12">
    <source>
        <dbReference type="SMART" id="SM00986"/>
    </source>
</evidence>
<feature type="domain" description="Uracil-DNA glycosylase-like" evidence="12">
    <location>
        <begin position="67"/>
        <end position="213"/>
    </location>
</feature>
<dbReference type="EC" id="3.2.2.27" evidence="3"/>
<evidence type="ECO:0000313" key="14">
    <source>
        <dbReference type="Proteomes" id="UP000000939"/>
    </source>
</evidence>
<reference evidence="13 14" key="1">
    <citation type="journal article" date="2010" name="Stand. Genomic Sci.">
        <title>Complete genome sequence of Arcobacter nitrofigilis type strain (CI).</title>
        <authorList>
            <person name="Pati A."/>
            <person name="Gronow S."/>
            <person name="Lapidus A."/>
            <person name="Copeland A."/>
            <person name="Glavina Del Rio T."/>
            <person name="Nolan M."/>
            <person name="Lucas S."/>
            <person name="Tice H."/>
            <person name="Cheng J.F."/>
            <person name="Han C."/>
            <person name="Chertkov O."/>
            <person name="Bruce D."/>
            <person name="Tapia R."/>
            <person name="Goodwin L."/>
            <person name="Pitluck S."/>
            <person name="Liolios K."/>
            <person name="Ivanova N."/>
            <person name="Mavromatis K."/>
            <person name="Chen A."/>
            <person name="Palaniappan K."/>
            <person name="Land M."/>
            <person name="Hauser L."/>
            <person name="Chang Y.J."/>
            <person name="Jeffries C.D."/>
            <person name="Detter J.C."/>
            <person name="Rohde M."/>
            <person name="Goker M."/>
            <person name="Bristow J."/>
            <person name="Eisen J.A."/>
            <person name="Markowitz V."/>
            <person name="Hugenholtz P."/>
            <person name="Klenk H.P."/>
            <person name="Kyrpides N.C."/>
        </authorList>
    </citation>
    <scope>NUCLEOTIDE SEQUENCE [LARGE SCALE GENOMIC DNA]</scope>
    <source>
        <strain evidence="14">ATCC 33309 / DSM 7299 / CCUG 15893 / LMG 7604 / NCTC 12251 / CI</strain>
    </source>
</reference>
<evidence type="ECO:0000256" key="6">
    <source>
        <dbReference type="ARBA" id="ARBA00022723"/>
    </source>
</evidence>
<dbReference type="PANTHER" id="PTHR33693:SF1">
    <property type="entry name" value="TYPE-4 URACIL-DNA GLYCOSYLASE"/>
    <property type="match status" value="1"/>
</dbReference>
<dbReference type="NCBIfam" id="TIGR00758">
    <property type="entry name" value="UDG_fam4"/>
    <property type="match status" value="1"/>
</dbReference>
<keyword evidence="5" id="KW-0004">4Fe-4S</keyword>
<evidence type="ECO:0000256" key="4">
    <source>
        <dbReference type="ARBA" id="ARBA00019403"/>
    </source>
</evidence>
<evidence type="ECO:0000256" key="1">
    <source>
        <dbReference type="ARBA" id="ARBA00001400"/>
    </source>
</evidence>
<accession>D5V3W0</accession>
<dbReference type="KEGG" id="ant:Arnit_1127"/>
<dbReference type="Gene3D" id="3.40.470.10">
    <property type="entry name" value="Uracil-DNA glycosylase-like domain"/>
    <property type="match status" value="1"/>
</dbReference>
<organism evidence="13 14">
    <name type="scientific">Arcobacter nitrofigilis (strain ATCC 33309 / DSM 7299 / CCUG 15893 / LMG 7604 / NCTC 12251 / CI)</name>
    <name type="common">Campylobacter nitrofigilis</name>
    <dbReference type="NCBI Taxonomy" id="572480"/>
    <lineage>
        <taxon>Bacteria</taxon>
        <taxon>Pseudomonadati</taxon>
        <taxon>Campylobacterota</taxon>
        <taxon>Epsilonproteobacteria</taxon>
        <taxon>Campylobacterales</taxon>
        <taxon>Arcobacteraceae</taxon>
        <taxon>Arcobacter</taxon>
    </lineage>
</organism>
<dbReference type="GO" id="GO:0046872">
    <property type="term" value="F:metal ion binding"/>
    <property type="evidence" value="ECO:0007669"/>
    <property type="project" value="UniProtKB-KW"/>
</dbReference>
<evidence type="ECO:0000256" key="10">
    <source>
        <dbReference type="ARBA" id="ARBA00023014"/>
    </source>
</evidence>
<dbReference type="InterPro" id="IPR005122">
    <property type="entry name" value="Uracil-DNA_glycosylase-like"/>
</dbReference>
<dbReference type="OrthoDB" id="5290748at2"/>
<dbReference type="GO" id="GO:0051539">
    <property type="term" value="F:4 iron, 4 sulfur cluster binding"/>
    <property type="evidence" value="ECO:0007669"/>
    <property type="project" value="UniProtKB-KW"/>
</dbReference>
<dbReference type="HOGENOM" id="CLU_044815_1_4_7"/>
<dbReference type="InterPro" id="IPR051536">
    <property type="entry name" value="UDG_Type-4/5"/>
</dbReference>
<evidence type="ECO:0000256" key="2">
    <source>
        <dbReference type="ARBA" id="ARBA00006521"/>
    </source>
</evidence>
<keyword evidence="8" id="KW-0378">Hydrolase</keyword>
<dbReference type="RefSeq" id="WP_013134933.1">
    <property type="nucleotide sequence ID" value="NC_014166.1"/>
</dbReference>
<proteinExistence type="inferred from homology"/>
<evidence type="ECO:0000256" key="8">
    <source>
        <dbReference type="ARBA" id="ARBA00022801"/>
    </source>
</evidence>
<dbReference type="PANTHER" id="PTHR33693">
    <property type="entry name" value="TYPE-5 URACIL-DNA GLYCOSYLASE"/>
    <property type="match status" value="1"/>
</dbReference>
<sequence length="222" mass="25448" precursor="true">MTKNLQNKLLYHLNFLKSIGYEYGQNLNFKNSNTEQVRLPDDIKQLEELVKNCHLCQLSKYRENVLFGSGNINSNIMFLKESPTISEDEVDAFYVGKSGELLKNMIEKVLKVPCETVYITNIVKCISPNSEIKAEHVNNCKAYLDKQIELVKPKLLVILGESVYRHFTSDNTAFSEIRGKVIPNNDLDIICTYEPSFLLRNPSSKGEAYEDLLKIKAIMEQM</sequence>
<evidence type="ECO:0000256" key="7">
    <source>
        <dbReference type="ARBA" id="ARBA00022763"/>
    </source>
</evidence>
<dbReference type="AlphaFoldDB" id="D5V3W0"/>
<evidence type="ECO:0000256" key="5">
    <source>
        <dbReference type="ARBA" id="ARBA00022485"/>
    </source>
</evidence>
<comment type="similarity">
    <text evidence="2">Belongs to the uracil-DNA glycosylase (UDG) superfamily. Type 4 (UDGa) family.</text>
</comment>
<keyword evidence="10" id="KW-0411">Iron-sulfur</keyword>
<name>D5V3W0_ARCNC</name>
<comment type="catalytic activity">
    <reaction evidence="1">
        <text>Hydrolyzes single-stranded DNA or mismatched double-stranded DNA and polynucleotides, releasing free uracil.</text>
        <dbReference type="EC" id="3.2.2.27"/>
    </reaction>
</comment>
<keyword evidence="7" id="KW-0227">DNA damage</keyword>
<keyword evidence="11" id="KW-0234">DNA repair</keyword>
<evidence type="ECO:0000256" key="11">
    <source>
        <dbReference type="ARBA" id="ARBA00023204"/>
    </source>
</evidence>
<dbReference type="SUPFAM" id="SSF52141">
    <property type="entry name" value="Uracil-DNA glycosylase-like"/>
    <property type="match status" value="1"/>
</dbReference>
<dbReference type="GO" id="GO:0006281">
    <property type="term" value="P:DNA repair"/>
    <property type="evidence" value="ECO:0007669"/>
    <property type="project" value="UniProtKB-KW"/>
</dbReference>
<dbReference type="SMART" id="SM00987">
    <property type="entry name" value="UreE_C"/>
    <property type="match status" value="1"/>
</dbReference>
<dbReference type="GO" id="GO:0004844">
    <property type="term" value="F:uracil DNA N-glycosylase activity"/>
    <property type="evidence" value="ECO:0007669"/>
    <property type="project" value="UniProtKB-EC"/>
</dbReference>